<feature type="region of interest" description="Disordered" evidence="1">
    <location>
        <begin position="692"/>
        <end position="724"/>
    </location>
</feature>
<evidence type="ECO:0000256" key="1">
    <source>
        <dbReference type="SAM" id="MobiDB-lite"/>
    </source>
</evidence>
<evidence type="ECO:0000313" key="3">
    <source>
        <dbReference type="EMBL" id="EFN86177.1"/>
    </source>
</evidence>
<accession>E2BDL5</accession>
<feature type="compositionally biased region" description="Basic and acidic residues" evidence="1">
    <location>
        <begin position="290"/>
        <end position="302"/>
    </location>
</feature>
<feature type="region of interest" description="Disordered" evidence="1">
    <location>
        <begin position="854"/>
        <end position="875"/>
    </location>
</feature>
<dbReference type="EMBL" id="GL447678">
    <property type="protein sequence ID" value="EFN86177.1"/>
    <property type="molecule type" value="Genomic_DNA"/>
</dbReference>
<dbReference type="InParanoid" id="E2BDL5"/>
<feature type="region of interest" description="Disordered" evidence="1">
    <location>
        <begin position="470"/>
        <end position="578"/>
    </location>
</feature>
<dbReference type="Gene3D" id="3.10.20.90">
    <property type="entry name" value="Phosphatidylinositol 3-kinase Catalytic Subunit, Chain A, domain 1"/>
    <property type="match status" value="1"/>
</dbReference>
<evidence type="ECO:0000313" key="4">
    <source>
        <dbReference type="Proteomes" id="UP000008237"/>
    </source>
</evidence>
<reference evidence="3 4" key="1">
    <citation type="journal article" date="2010" name="Science">
        <title>Genomic comparison of the ants Camponotus floridanus and Harpegnathos saltator.</title>
        <authorList>
            <person name="Bonasio R."/>
            <person name="Zhang G."/>
            <person name="Ye C."/>
            <person name="Mutti N.S."/>
            <person name="Fang X."/>
            <person name="Qin N."/>
            <person name="Donahue G."/>
            <person name="Yang P."/>
            <person name="Li Q."/>
            <person name="Li C."/>
            <person name="Zhang P."/>
            <person name="Huang Z."/>
            <person name="Berger S.L."/>
            <person name="Reinberg D."/>
            <person name="Wang J."/>
            <person name="Liebig J."/>
        </authorList>
    </citation>
    <scope>NUCLEOTIDE SEQUENCE [LARGE SCALE GENOMIC DNA]</scope>
    <source>
        <strain evidence="3 4">R22 G/1</strain>
    </source>
</reference>
<dbReference type="PANTHER" id="PTHR10825:SF29">
    <property type="entry name" value="POLYCOMB GROUP RING FINGER PROTEIN 1"/>
    <property type="match status" value="1"/>
</dbReference>
<name>E2BDL5_HARSA</name>
<sequence length="956" mass="106575">MSRRRRRRRPLVCRGCIVRLYSGARACPICGVRTTPPLLPDTRLQRLVYLVVPGLFRSELQRRRQFRVVNPLCPPLPPPLGAINLTLDDFVSLSLEQLDETIWEVGQNRVRKRRNVVSSACRPWNEDTVNETSQGDDKMRYLKCPAAVTVRHLVRLLMLKRGWEETNLSVVHGITKIEIMYHRIGTRSREKIHRLNPFWTLLDLACIFRWKRMAPMKLVYRLVRKEEMLSISEIPSNYVQPKEAQPAIENIPRPPTPPPSPKPSREPEVEARPTPESNTKLPRALESSVDPDKETKSKKPRCEVTPVMRTPDPPASLSTRNHHHSEGSTRSKDMGRLEHRKRRKRRNKRVIAEITTTPREDLLKLKVRLTPCPPRITSSGGSSGGGGGSGDSGRSKERLLQLRAVRREKLKAISKQRSAAMRSSPSVSPPLIHSPDCEETSAKDGYAVETEETIEDIIDSIPDEVVRIAQSEDNTVVERVAIKNEVEAKEREEREKEEAREKELREKEAREKELREKEAREKEAREKELREKEEAREKEAREKEVREKEAKKSKSKSESPERTKRITESPKKDEEILRRLGLVAVNEAIVGLRDKMKQRSQHSIDKANSLDRERLEKQLRESKANRVRSLLAEKQLRDALKSIMSKTNEERSSVSSTSVPASAAAATASATVPAAAPAVTVAAIPEVTSAAIPPATTPANPSPAPATAPKKKGPPPLAPLRVAKPSGFATTSGMLVSNASKYETPLDLSSGGTVNDNAKDPDQRKGQESNLKTLSEAAVSVLGSCLTGKEQTEPLALAPTNIAAANKVALRIPQPHQRMSSFRVKVIKPNLGIRQIPNPQAVVASQYHSTRFVSRMGGSDETRDGKPGRKVGSGVERENGECSGVWYITGVMIREILEEEEDTSTKREGIHSDSAGAPYAQIAYVVEISTVHLHTKTRTRILDVGLGTECTGPPSK</sequence>
<feature type="compositionally biased region" description="Basic and acidic residues" evidence="1">
    <location>
        <begin position="757"/>
        <end position="767"/>
    </location>
</feature>
<dbReference type="Pfam" id="PF16207">
    <property type="entry name" value="RAWUL"/>
    <property type="match status" value="1"/>
</dbReference>
<feature type="region of interest" description="Disordered" evidence="1">
    <location>
        <begin position="413"/>
        <end position="444"/>
    </location>
</feature>
<dbReference type="GO" id="GO:0035102">
    <property type="term" value="C:PRC1 complex"/>
    <property type="evidence" value="ECO:0007669"/>
    <property type="project" value="TreeGrafter"/>
</dbReference>
<protein>
    <submittedName>
        <fullName evidence="3">Polycomb complex protein BMI-1</fullName>
    </submittedName>
</protein>
<feature type="compositionally biased region" description="Basic and acidic residues" evidence="1">
    <location>
        <begin position="480"/>
        <end position="578"/>
    </location>
</feature>
<feature type="compositionally biased region" description="Basic and acidic residues" evidence="1">
    <location>
        <begin position="263"/>
        <end position="273"/>
    </location>
</feature>
<organism evidence="4">
    <name type="scientific">Harpegnathos saltator</name>
    <name type="common">Jerdon's jumping ant</name>
    <dbReference type="NCBI Taxonomy" id="610380"/>
    <lineage>
        <taxon>Eukaryota</taxon>
        <taxon>Metazoa</taxon>
        <taxon>Ecdysozoa</taxon>
        <taxon>Arthropoda</taxon>
        <taxon>Hexapoda</taxon>
        <taxon>Insecta</taxon>
        <taxon>Pterygota</taxon>
        <taxon>Neoptera</taxon>
        <taxon>Endopterygota</taxon>
        <taxon>Hymenoptera</taxon>
        <taxon>Apocrita</taxon>
        <taxon>Aculeata</taxon>
        <taxon>Formicoidea</taxon>
        <taxon>Formicidae</taxon>
        <taxon>Ponerinae</taxon>
        <taxon>Ponerini</taxon>
        <taxon>Harpegnathos</taxon>
    </lineage>
</organism>
<proteinExistence type="predicted"/>
<feature type="region of interest" description="Disordered" evidence="1">
    <location>
        <begin position="592"/>
        <end position="613"/>
    </location>
</feature>
<dbReference type="GO" id="GO:1990841">
    <property type="term" value="F:promoter-specific chromatin binding"/>
    <property type="evidence" value="ECO:0007669"/>
    <property type="project" value="TreeGrafter"/>
</dbReference>
<feature type="region of interest" description="Disordered" evidence="1">
    <location>
        <begin position="745"/>
        <end position="770"/>
    </location>
</feature>
<dbReference type="InterPro" id="IPR032443">
    <property type="entry name" value="RAWUL"/>
</dbReference>
<dbReference type="OMA" id="ACIFGWK"/>
<feature type="compositionally biased region" description="Polar residues" evidence="1">
    <location>
        <begin position="415"/>
        <end position="426"/>
    </location>
</feature>
<dbReference type="Proteomes" id="UP000008237">
    <property type="component" value="Unassembled WGS sequence"/>
</dbReference>
<feature type="region of interest" description="Disordered" evidence="1">
    <location>
        <begin position="239"/>
        <end position="399"/>
    </location>
</feature>
<dbReference type="PANTHER" id="PTHR10825">
    <property type="entry name" value="RING FINGER DOMAIN-CONTAINING, POLYCOMB GROUP COMPONENT"/>
    <property type="match status" value="1"/>
</dbReference>
<dbReference type="AlphaFoldDB" id="E2BDL5"/>
<evidence type="ECO:0000259" key="2">
    <source>
        <dbReference type="Pfam" id="PF16207"/>
    </source>
</evidence>
<dbReference type="STRING" id="610380.E2BDL5"/>
<feature type="compositionally biased region" description="Gly residues" evidence="1">
    <location>
        <begin position="381"/>
        <end position="391"/>
    </location>
</feature>
<feature type="compositionally biased region" description="Basic and acidic residues" evidence="1">
    <location>
        <begin position="324"/>
        <end position="337"/>
    </location>
</feature>
<feature type="compositionally biased region" description="Basic and acidic residues" evidence="1">
    <location>
        <begin position="858"/>
        <end position="867"/>
    </location>
</feature>
<dbReference type="OrthoDB" id="1305878at2759"/>
<feature type="compositionally biased region" description="Pro residues" evidence="1">
    <location>
        <begin position="252"/>
        <end position="262"/>
    </location>
</feature>
<feature type="domain" description="RAWUL" evidence="2">
    <location>
        <begin position="140"/>
        <end position="221"/>
    </location>
</feature>
<keyword evidence="4" id="KW-1185">Reference proteome</keyword>
<dbReference type="GO" id="GO:0000122">
    <property type="term" value="P:negative regulation of transcription by RNA polymerase II"/>
    <property type="evidence" value="ECO:0007669"/>
    <property type="project" value="TreeGrafter"/>
</dbReference>
<gene>
    <name evidence="3" type="ORF">EAI_11265</name>
</gene>
<feature type="compositionally biased region" description="Basic residues" evidence="1">
    <location>
        <begin position="338"/>
        <end position="349"/>
    </location>
</feature>